<evidence type="ECO:0000313" key="4">
    <source>
        <dbReference type="EMBL" id="QJF50964.1"/>
    </source>
</evidence>
<feature type="compositionally biased region" description="Low complexity" evidence="1">
    <location>
        <begin position="155"/>
        <end position="168"/>
    </location>
</feature>
<reference evidence="4 5" key="1">
    <citation type="submission" date="2020-02" db="EMBL/GenBank/DDBJ databases">
        <title>Genome sequence of Roseobacter ponti.</title>
        <authorList>
            <person name="Hollensteiner J."/>
            <person name="Schneider D."/>
            <person name="Poehlein A."/>
            <person name="Daniel R."/>
        </authorList>
    </citation>
    <scope>NUCLEOTIDE SEQUENCE [LARGE SCALE GENOMIC DNA]</scope>
    <source>
        <strain evidence="4 5">DSM 106830</strain>
    </source>
</reference>
<organism evidence="4 5">
    <name type="scientific">Roseobacter ponti</name>
    <dbReference type="NCBI Taxonomy" id="1891787"/>
    <lineage>
        <taxon>Bacteria</taxon>
        <taxon>Pseudomonadati</taxon>
        <taxon>Pseudomonadota</taxon>
        <taxon>Alphaproteobacteria</taxon>
        <taxon>Rhodobacterales</taxon>
        <taxon>Roseobacteraceae</taxon>
        <taxon>Roseobacter</taxon>
    </lineage>
</organism>
<dbReference type="InterPro" id="IPR036680">
    <property type="entry name" value="SPOR-like_sf"/>
</dbReference>
<dbReference type="AlphaFoldDB" id="A0A858SQC9"/>
<dbReference type="Gene3D" id="3.30.70.1070">
    <property type="entry name" value="Sporulation related repeat"/>
    <property type="match status" value="1"/>
</dbReference>
<feature type="domain" description="SPOR" evidence="3">
    <location>
        <begin position="236"/>
        <end position="321"/>
    </location>
</feature>
<proteinExistence type="predicted"/>
<accession>A0A858SQC9</accession>
<feature type="transmembrane region" description="Helical" evidence="2">
    <location>
        <begin position="34"/>
        <end position="52"/>
    </location>
</feature>
<feature type="region of interest" description="Disordered" evidence="1">
    <location>
        <begin position="1"/>
        <end position="24"/>
    </location>
</feature>
<sequence length="321" mass="33171">MADIQFSHNMGAYGRTPEAEPELSGTSLTTMTNLAGAALSLALIAGIGVWGYKLMVRDVSGIPVVRAVQGEMRVRPEEPGGQLARHQGLAVNSVAAEGFASGPVDQVALAPRTGGLAQEDQPVPAAAPVIAPEALRPAAEAFDPPSAPVEPAPPAATADVPAPAKKTPAAKVPADTNAAVLLAAAEALPQPEEVLADGPGLKISARPRLRPATAPAMVQNASFTTAPVTAEIDPSKIPGGTRLVQLGAFDSAVIARGEWDRLATSFGDYLEGKSRVVQEAQSGGRTFYRLRAMGFRDLNDSRRFCAAFKAEGVDCIPVASK</sequence>
<feature type="compositionally biased region" description="Pro residues" evidence="1">
    <location>
        <begin position="145"/>
        <end position="154"/>
    </location>
</feature>
<dbReference type="KEGG" id="rpon:G3256_07225"/>
<evidence type="ECO:0000313" key="5">
    <source>
        <dbReference type="Proteomes" id="UP000503308"/>
    </source>
</evidence>
<evidence type="ECO:0000256" key="1">
    <source>
        <dbReference type="SAM" id="MobiDB-lite"/>
    </source>
</evidence>
<gene>
    <name evidence="4" type="ORF">G3256_07225</name>
</gene>
<evidence type="ECO:0000256" key="2">
    <source>
        <dbReference type="SAM" id="Phobius"/>
    </source>
</evidence>
<keyword evidence="5" id="KW-1185">Reference proteome</keyword>
<dbReference type="PROSITE" id="PS51724">
    <property type="entry name" value="SPOR"/>
    <property type="match status" value="1"/>
</dbReference>
<name>A0A858SQC9_9RHOB</name>
<keyword evidence="2" id="KW-1133">Transmembrane helix</keyword>
<dbReference type="EMBL" id="CP048788">
    <property type="protein sequence ID" value="QJF50964.1"/>
    <property type="molecule type" value="Genomic_DNA"/>
</dbReference>
<dbReference type="Proteomes" id="UP000503308">
    <property type="component" value="Chromosome"/>
</dbReference>
<feature type="region of interest" description="Disordered" evidence="1">
    <location>
        <begin position="141"/>
        <end position="168"/>
    </location>
</feature>
<keyword evidence="2" id="KW-0812">Transmembrane</keyword>
<evidence type="ECO:0000259" key="3">
    <source>
        <dbReference type="PROSITE" id="PS51724"/>
    </source>
</evidence>
<dbReference type="InterPro" id="IPR007730">
    <property type="entry name" value="SPOR-like_dom"/>
</dbReference>
<dbReference type="Pfam" id="PF05036">
    <property type="entry name" value="SPOR"/>
    <property type="match status" value="1"/>
</dbReference>
<keyword evidence="2" id="KW-0472">Membrane</keyword>
<dbReference type="RefSeq" id="WP_169640180.1">
    <property type="nucleotide sequence ID" value="NZ_CP048788.1"/>
</dbReference>
<dbReference type="GO" id="GO:0042834">
    <property type="term" value="F:peptidoglycan binding"/>
    <property type="evidence" value="ECO:0007669"/>
    <property type="project" value="InterPro"/>
</dbReference>
<protein>
    <submittedName>
        <fullName evidence="4">SPOR domain-containing protein</fullName>
    </submittedName>
</protein>